<dbReference type="OrthoDB" id="5868689at2759"/>
<keyword evidence="3" id="KW-1185">Reference proteome</keyword>
<keyword evidence="1" id="KW-0732">Signal</keyword>
<name>A0A4U5LVL6_STECR</name>
<reference evidence="2 3" key="2">
    <citation type="journal article" date="2019" name="G3 (Bethesda)">
        <title>Hybrid Assembly of the Genome of the Entomopathogenic Nematode Steinernema carpocapsae Identifies the X-Chromosome.</title>
        <authorList>
            <person name="Serra L."/>
            <person name="Macchietto M."/>
            <person name="Macias-Munoz A."/>
            <person name="McGill C.J."/>
            <person name="Rodriguez I.M."/>
            <person name="Rodriguez B."/>
            <person name="Murad R."/>
            <person name="Mortazavi A."/>
        </authorList>
    </citation>
    <scope>NUCLEOTIDE SEQUENCE [LARGE SCALE GENOMIC DNA]</scope>
    <source>
        <strain evidence="2 3">ALL</strain>
    </source>
</reference>
<evidence type="ECO:0000313" key="2">
    <source>
        <dbReference type="EMBL" id="TKR60196.1"/>
    </source>
</evidence>
<feature type="chain" id="PRO_5020610504" evidence="1">
    <location>
        <begin position="24"/>
        <end position="147"/>
    </location>
</feature>
<reference evidence="2 3" key="1">
    <citation type="journal article" date="2015" name="Genome Biol.">
        <title>Comparative genomics of Steinernema reveals deeply conserved gene regulatory networks.</title>
        <authorList>
            <person name="Dillman A.R."/>
            <person name="Macchietto M."/>
            <person name="Porter C.F."/>
            <person name="Rogers A."/>
            <person name="Williams B."/>
            <person name="Antoshechkin I."/>
            <person name="Lee M.M."/>
            <person name="Goodwin Z."/>
            <person name="Lu X."/>
            <person name="Lewis E.E."/>
            <person name="Goodrich-Blair H."/>
            <person name="Stock S.P."/>
            <person name="Adams B.J."/>
            <person name="Sternberg P.W."/>
            <person name="Mortazavi A."/>
        </authorList>
    </citation>
    <scope>NUCLEOTIDE SEQUENCE [LARGE SCALE GENOMIC DNA]</scope>
    <source>
        <strain evidence="2 3">ALL</strain>
    </source>
</reference>
<evidence type="ECO:0000256" key="1">
    <source>
        <dbReference type="SAM" id="SignalP"/>
    </source>
</evidence>
<dbReference type="AlphaFoldDB" id="A0A4U5LVL6"/>
<protein>
    <submittedName>
        <fullName evidence="2">Uncharacterized protein</fullName>
    </submittedName>
</protein>
<sequence length="147" mass="16357">MPSWPVSISFVVLISALSSGCMTTTSSGYSRARMSGVANFVDEPLRAAKCKRADFGSYSAQELRNLATLYPYQSKPELSTDEGGRLSCGFDRPEEYCSWSTNGASGIGFQKARFETIFDIDKFECTSERSFNFGKSLRNPFSDQTMW</sequence>
<feature type="signal peptide" evidence="1">
    <location>
        <begin position="1"/>
        <end position="23"/>
    </location>
</feature>
<dbReference type="Proteomes" id="UP000298663">
    <property type="component" value="Unassembled WGS sequence"/>
</dbReference>
<evidence type="ECO:0000313" key="3">
    <source>
        <dbReference type="Proteomes" id="UP000298663"/>
    </source>
</evidence>
<organism evidence="2 3">
    <name type="scientific">Steinernema carpocapsae</name>
    <name type="common">Entomopathogenic nematode</name>
    <dbReference type="NCBI Taxonomy" id="34508"/>
    <lineage>
        <taxon>Eukaryota</taxon>
        <taxon>Metazoa</taxon>
        <taxon>Ecdysozoa</taxon>
        <taxon>Nematoda</taxon>
        <taxon>Chromadorea</taxon>
        <taxon>Rhabditida</taxon>
        <taxon>Tylenchina</taxon>
        <taxon>Panagrolaimomorpha</taxon>
        <taxon>Strongyloidoidea</taxon>
        <taxon>Steinernematidae</taxon>
        <taxon>Steinernema</taxon>
    </lineage>
</organism>
<comment type="caution">
    <text evidence="2">The sequence shown here is derived from an EMBL/GenBank/DDBJ whole genome shotgun (WGS) entry which is preliminary data.</text>
</comment>
<dbReference type="EMBL" id="AZBU02000011">
    <property type="protein sequence ID" value="TKR60196.1"/>
    <property type="molecule type" value="Genomic_DNA"/>
</dbReference>
<proteinExistence type="predicted"/>
<gene>
    <name evidence="2" type="ORF">L596_027483</name>
</gene>
<accession>A0A4U5LVL6</accession>